<dbReference type="SUPFAM" id="SSF161098">
    <property type="entry name" value="MetI-like"/>
    <property type="match status" value="1"/>
</dbReference>
<keyword evidence="6 7" id="KW-0472">Membrane</keyword>
<evidence type="ECO:0000256" key="8">
    <source>
        <dbReference type="SAM" id="MobiDB-lite"/>
    </source>
</evidence>
<evidence type="ECO:0000256" key="5">
    <source>
        <dbReference type="ARBA" id="ARBA00022989"/>
    </source>
</evidence>
<dbReference type="RefSeq" id="WP_364221698.1">
    <property type="nucleotide sequence ID" value="NZ_JBCGDC010000024.1"/>
</dbReference>
<feature type="transmembrane region" description="Helical" evidence="7">
    <location>
        <begin position="288"/>
        <end position="306"/>
    </location>
</feature>
<organism evidence="10 11">
    <name type="scientific">Polymorphospora lycopeni</name>
    <dbReference type="NCBI Taxonomy" id="3140240"/>
    <lineage>
        <taxon>Bacteria</taxon>
        <taxon>Bacillati</taxon>
        <taxon>Actinomycetota</taxon>
        <taxon>Actinomycetes</taxon>
        <taxon>Micromonosporales</taxon>
        <taxon>Micromonosporaceae</taxon>
        <taxon>Polymorphospora</taxon>
    </lineage>
</organism>
<evidence type="ECO:0000256" key="3">
    <source>
        <dbReference type="ARBA" id="ARBA00022475"/>
    </source>
</evidence>
<feature type="transmembrane region" description="Helical" evidence="7">
    <location>
        <begin position="183"/>
        <end position="205"/>
    </location>
</feature>
<keyword evidence="4 7" id="KW-0812">Transmembrane</keyword>
<evidence type="ECO:0000256" key="7">
    <source>
        <dbReference type="RuleBase" id="RU363032"/>
    </source>
</evidence>
<feature type="region of interest" description="Disordered" evidence="8">
    <location>
        <begin position="1"/>
        <end position="21"/>
    </location>
</feature>
<feature type="transmembrane region" description="Helical" evidence="7">
    <location>
        <begin position="99"/>
        <end position="128"/>
    </location>
</feature>
<evidence type="ECO:0000313" key="11">
    <source>
        <dbReference type="Proteomes" id="UP001582793"/>
    </source>
</evidence>
<proteinExistence type="inferred from homology"/>
<dbReference type="Gene3D" id="1.10.3720.10">
    <property type="entry name" value="MetI-like"/>
    <property type="match status" value="1"/>
</dbReference>
<comment type="similarity">
    <text evidence="7">Belongs to the binding-protein-dependent transport system permease family.</text>
</comment>
<dbReference type="PANTHER" id="PTHR43744">
    <property type="entry name" value="ABC TRANSPORTER PERMEASE PROTEIN MG189-RELATED-RELATED"/>
    <property type="match status" value="1"/>
</dbReference>
<keyword evidence="11" id="KW-1185">Reference proteome</keyword>
<comment type="caution">
    <text evidence="10">The sequence shown here is derived from an EMBL/GenBank/DDBJ whole genome shotgun (WGS) entry which is preliminary data.</text>
</comment>
<dbReference type="PROSITE" id="PS50928">
    <property type="entry name" value="ABC_TM1"/>
    <property type="match status" value="1"/>
</dbReference>
<feature type="domain" description="ABC transmembrane type-1" evidence="9">
    <location>
        <begin position="100"/>
        <end position="306"/>
    </location>
</feature>
<evidence type="ECO:0000256" key="4">
    <source>
        <dbReference type="ARBA" id="ARBA00022692"/>
    </source>
</evidence>
<feature type="transmembrane region" description="Helical" evidence="7">
    <location>
        <begin position="226"/>
        <end position="251"/>
    </location>
</feature>
<protein>
    <submittedName>
        <fullName evidence="10">Carbohydrate ABC transporter permease</fullName>
    </submittedName>
</protein>
<keyword evidence="3" id="KW-1003">Cell membrane</keyword>
<dbReference type="PANTHER" id="PTHR43744:SF4">
    <property type="entry name" value="OSMOPROTECTIVE COMPOUNDS UPTAKE PERMEASE PROTEIN GGTD"/>
    <property type="match status" value="1"/>
</dbReference>
<sequence>MTTTTPAPPVAKSGADRPKTAAGRVRRRLNTRVASLVSIVIAVLWTLPTFGLFVSSFRPEQEIKTTGWWTFFTDPQITFENYQDVLFGRSSSAGQLASYFVNSVVITLPSVLFPLAFAALAAYALAWINFRGRDWVYIGIFALQIVPLQMALVPLLSFFSQGVSVGGVQIMPAWDLDDEQRFIQVWFAHTCFALPLAVFLLHNFIAQLPGDLMEAARVDGATHPKIFRSIVLPLITPALAAFGIFQFLWVWNDLLVALIFAGGGNEAAPLTVRLAELAGTRGNEWQRLTAGAFVSIVVPLIVFLSLQRYFVRGLLAGSVKG</sequence>
<evidence type="ECO:0000259" key="9">
    <source>
        <dbReference type="PROSITE" id="PS50928"/>
    </source>
</evidence>
<dbReference type="InterPro" id="IPR035906">
    <property type="entry name" value="MetI-like_sf"/>
</dbReference>
<reference evidence="10 11" key="1">
    <citation type="submission" date="2024-04" db="EMBL/GenBank/DDBJ databases">
        <title>Polymorphospora sp. isolated from Baiyangdian Lake in Xiong'an New Area.</title>
        <authorList>
            <person name="Zhang X."/>
            <person name="Liu J."/>
        </authorList>
    </citation>
    <scope>NUCLEOTIDE SEQUENCE [LARGE SCALE GENOMIC DNA]</scope>
    <source>
        <strain evidence="10 11">2-325</strain>
    </source>
</reference>
<accession>A0ABV5CNP2</accession>
<dbReference type="Proteomes" id="UP001582793">
    <property type="component" value="Unassembled WGS sequence"/>
</dbReference>
<evidence type="ECO:0000256" key="2">
    <source>
        <dbReference type="ARBA" id="ARBA00022448"/>
    </source>
</evidence>
<feature type="transmembrane region" description="Helical" evidence="7">
    <location>
        <begin position="135"/>
        <end position="163"/>
    </location>
</feature>
<keyword evidence="2 7" id="KW-0813">Transport</keyword>
<dbReference type="EMBL" id="JBCGDC010000024">
    <property type="protein sequence ID" value="MFB6393627.1"/>
    <property type="molecule type" value="Genomic_DNA"/>
</dbReference>
<comment type="subcellular location">
    <subcellularLocation>
        <location evidence="1 7">Cell membrane</location>
        <topology evidence="1 7">Multi-pass membrane protein</topology>
    </subcellularLocation>
</comment>
<dbReference type="Pfam" id="PF00528">
    <property type="entry name" value="BPD_transp_1"/>
    <property type="match status" value="1"/>
</dbReference>
<name>A0ABV5CNP2_9ACTN</name>
<evidence type="ECO:0000256" key="1">
    <source>
        <dbReference type="ARBA" id="ARBA00004651"/>
    </source>
</evidence>
<dbReference type="InterPro" id="IPR000515">
    <property type="entry name" value="MetI-like"/>
</dbReference>
<evidence type="ECO:0000256" key="6">
    <source>
        <dbReference type="ARBA" id="ARBA00023136"/>
    </source>
</evidence>
<dbReference type="CDD" id="cd06261">
    <property type="entry name" value="TM_PBP2"/>
    <property type="match status" value="1"/>
</dbReference>
<keyword evidence="5 7" id="KW-1133">Transmembrane helix</keyword>
<feature type="transmembrane region" description="Helical" evidence="7">
    <location>
        <begin position="33"/>
        <end position="54"/>
    </location>
</feature>
<evidence type="ECO:0000313" key="10">
    <source>
        <dbReference type="EMBL" id="MFB6393627.1"/>
    </source>
</evidence>
<gene>
    <name evidence="10" type="ORF">AAFH96_10975</name>
</gene>